<dbReference type="AlphaFoldDB" id="A0A291GPD1"/>
<accession>A0A291GPD1</accession>
<name>A0A291GPD1_9MICO</name>
<dbReference type="KEGG" id="brz:CFK38_11230"/>
<protein>
    <submittedName>
        <fullName evidence="1">Uncharacterized protein</fullName>
    </submittedName>
</protein>
<evidence type="ECO:0000313" key="2">
    <source>
        <dbReference type="Proteomes" id="UP000218165"/>
    </source>
</evidence>
<keyword evidence="2" id="KW-1185">Reference proteome</keyword>
<evidence type="ECO:0000313" key="1">
    <source>
        <dbReference type="EMBL" id="ATG52027.1"/>
    </source>
</evidence>
<reference evidence="2" key="1">
    <citation type="submission" date="2017-09" db="EMBL/GenBank/DDBJ databases">
        <title>Brachybacterium sp. VM2412.</title>
        <authorList>
            <person name="Tak E.J."/>
            <person name="Bae J.-W."/>
        </authorList>
    </citation>
    <scope>NUCLEOTIDE SEQUENCE [LARGE SCALE GENOMIC DNA]</scope>
    <source>
        <strain evidence="2">VM2412</strain>
    </source>
</reference>
<organism evidence="1 2">
    <name type="scientific">Brachybacterium vulturis</name>
    <dbReference type="NCBI Taxonomy" id="2017484"/>
    <lineage>
        <taxon>Bacteria</taxon>
        <taxon>Bacillati</taxon>
        <taxon>Actinomycetota</taxon>
        <taxon>Actinomycetes</taxon>
        <taxon>Micrococcales</taxon>
        <taxon>Dermabacteraceae</taxon>
        <taxon>Brachybacterium</taxon>
    </lineage>
</organism>
<dbReference type="EMBL" id="CP023563">
    <property type="protein sequence ID" value="ATG52027.1"/>
    <property type="molecule type" value="Genomic_DNA"/>
</dbReference>
<gene>
    <name evidence="1" type="ORF">CFK38_11230</name>
</gene>
<sequence length="79" mass="8509">MPAVAESVTAGDLLSLRDRLVEEVEEYLVRDASPGLRSGCTMVCLMWQAVLVATVPKGEEADSIARCMLVDTLALLEEA</sequence>
<dbReference type="Proteomes" id="UP000218165">
    <property type="component" value="Chromosome"/>
</dbReference>
<dbReference type="RefSeq" id="WP_096803145.1">
    <property type="nucleotide sequence ID" value="NZ_CP023563.1"/>
</dbReference>
<proteinExistence type="predicted"/>